<dbReference type="GO" id="GO:0003723">
    <property type="term" value="F:RNA binding"/>
    <property type="evidence" value="ECO:0007669"/>
    <property type="project" value="UniProtKB-UniRule"/>
</dbReference>
<dbReference type="STRING" id="1707952.A6A03_02660"/>
<dbReference type="Gene3D" id="3.30.110.60">
    <property type="entry name" value="YhbY-like"/>
    <property type="match status" value="1"/>
</dbReference>
<keyword evidence="3" id="KW-0812">Transmembrane</keyword>
<proteinExistence type="predicted"/>
<dbReference type="AlphaFoldDB" id="A0A178MAK1"/>
<evidence type="ECO:0000259" key="4">
    <source>
        <dbReference type="PROSITE" id="PS51295"/>
    </source>
</evidence>
<feature type="domain" description="CRM" evidence="4">
    <location>
        <begin position="1"/>
        <end position="94"/>
    </location>
</feature>
<reference evidence="5 6" key="1">
    <citation type="submission" date="2016-04" db="EMBL/GenBank/DDBJ databases">
        <title>Chloroflexus islandicus sp. nov., a thermophilic filamentous anoxygenic phototrophic bacterium from geyser Strokkur (Iceland).</title>
        <authorList>
            <person name="Gaisin V.A."/>
            <person name="Kalashnikov A.M."/>
            <person name="Sukhacheva M.V."/>
            <person name="Grouzdev D.S."/>
            <person name="Ivanov T.M."/>
            <person name="Kuznetsov B."/>
            <person name="Gorlenko V.M."/>
        </authorList>
    </citation>
    <scope>NUCLEOTIDE SEQUENCE [LARGE SCALE GENOMIC DNA]</scope>
    <source>
        <strain evidence="6">isl-2</strain>
    </source>
</reference>
<protein>
    <submittedName>
        <fullName evidence="5">RNA-binding protein</fullName>
    </submittedName>
</protein>
<keyword evidence="3" id="KW-1133">Transmembrane helix</keyword>
<dbReference type="PROSITE" id="PS51295">
    <property type="entry name" value="CRM"/>
    <property type="match status" value="1"/>
</dbReference>
<evidence type="ECO:0000313" key="5">
    <source>
        <dbReference type="EMBL" id="OAN45075.1"/>
    </source>
</evidence>
<comment type="caution">
    <text evidence="5">The sequence shown here is derived from an EMBL/GenBank/DDBJ whole genome shotgun (WGS) entry which is preliminary data.</text>
</comment>
<dbReference type="InterPro" id="IPR051925">
    <property type="entry name" value="RNA-binding_domain"/>
</dbReference>
<gene>
    <name evidence="5" type="ORF">A6A03_02660</name>
</gene>
<keyword evidence="3" id="KW-0472">Membrane</keyword>
<dbReference type="RefSeq" id="WP_066788517.1">
    <property type="nucleotide sequence ID" value="NZ_LWQS01000060.1"/>
</dbReference>
<evidence type="ECO:0000256" key="2">
    <source>
        <dbReference type="PROSITE-ProRule" id="PRU00626"/>
    </source>
</evidence>
<dbReference type="OrthoDB" id="9797519at2"/>
<dbReference type="PANTHER" id="PTHR40065:SF3">
    <property type="entry name" value="RNA-BINDING PROTEIN YHBY"/>
    <property type="match status" value="1"/>
</dbReference>
<dbReference type="PANTHER" id="PTHR40065">
    <property type="entry name" value="RNA-BINDING PROTEIN YHBY"/>
    <property type="match status" value="1"/>
</dbReference>
<dbReference type="Proteomes" id="UP000078287">
    <property type="component" value="Unassembled WGS sequence"/>
</dbReference>
<evidence type="ECO:0000256" key="3">
    <source>
        <dbReference type="SAM" id="Phobius"/>
    </source>
</evidence>
<dbReference type="EMBL" id="LWQS01000060">
    <property type="protein sequence ID" value="OAN45075.1"/>
    <property type="molecule type" value="Genomic_DNA"/>
</dbReference>
<name>A0A178MAK1_9CHLR</name>
<keyword evidence="1 2" id="KW-0694">RNA-binding</keyword>
<dbReference type="Pfam" id="PF01985">
    <property type="entry name" value="CRS1_YhbY"/>
    <property type="match status" value="1"/>
</dbReference>
<dbReference type="InterPro" id="IPR035920">
    <property type="entry name" value="YhbY-like_sf"/>
</dbReference>
<evidence type="ECO:0000313" key="6">
    <source>
        <dbReference type="Proteomes" id="UP000078287"/>
    </source>
</evidence>
<evidence type="ECO:0000256" key="1">
    <source>
        <dbReference type="ARBA" id="ARBA00022884"/>
    </source>
</evidence>
<organism evidence="5 6">
    <name type="scientific">Chloroflexus islandicus</name>
    <dbReference type="NCBI Taxonomy" id="1707952"/>
    <lineage>
        <taxon>Bacteria</taxon>
        <taxon>Bacillati</taxon>
        <taxon>Chloroflexota</taxon>
        <taxon>Chloroflexia</taxon>
        <taxon>Chloroflexales</taxon>
        <taxon>Chloroflexineae</taxon>
        <taxon>Chloroflexaceae</taxon>
        <taxon>Chloroflexus</taxon>
    </lineage>
</organism>
<feature type="transmembrane region" description="Helical" evidence="3">
    <location>
        <begin position="63"/>
        <end position="82"/>
    </location>
</feature>
<dbReference type="InterPro" id="IPR001890">
    <property type="entry name" value="RNA-binding_CRM"/>
</dbReference>
<keyword evidence="6" id="KW-1185">Reference proteome</keyword>
<sequence length="95" mass="10814">MTPSQRAHLRRLAHALPVTVMIGKHGLTENILSKVEQELDAHELIKLRFLDYKDMKDELVETIVATTGAMLVAIIGHTAILYRQHRDPAQRKIHV</sequence>
<dbReference type="SUPFAM" id="SSF75471">
    <property type="entry name" value="YhbY-like"/>
    <property type="match status" value="1"/>
</dbReference>
<accession>A0A178MAK1</accession>
<dbReference type="SMART" id="SM01103">
    <property type="entry name" value="CRS1_YhbY"/>
    <property type="match status" value="1"/>
</dbReference>